<evidence type="ECO:0000256" key="2">
    <source>
        <dbReference type="ARBA" id="ARBA00007069"/>
    </source>
</evidence>
<sequence length="234" mass="25263">MRRVFMEQLTAIFKDLFIPHTVGLEGFILAGQQTLWMVVVSLVLGVILGGLLGIILVLTRPNGIRPHRAIYNVLNPIINIVRSLPFIILLVAVMPITRIILDVGIGTSAAIIPLTIYIAPFIARLVETSLLEVDHGIIEAANAMGASTFETVWHFLIPEAKASLILNFTTATIGLIGATAMAGAIGAGGIGDLAINYGYNRYDNAVIVYCVIILVVLVQAIQMIGNYFAKRVRS</sequence>
<dbReference type="PANTHER" id="PTHR30450">
    <property type="entry name" value="ABC TRANSPORTER PERMEASE"/>
    <property type="match status" value="1"/>
</dbReference>
<evidence type="ECO:0000313" key="11">
    <source>
        <dbReference type="Proteomes" id="UP000680020"/>
    </source>
</evidence>
<evidence type="ECO:0000256" key="4">
    <source>
        <dbReference type="ARBA" id="ARBA00022475"/>
    </source>
</evidence>
<comment type="caution">
    <text evidence="10">The sequence shown here is derived from an EMBL/GenBank/DDBJ whole genome shotgun (WGS) entry which is preliminary data.</text>
</comment>
<keyword evidence="6 8" id="KW-1133">Transmembrane helix</keyword>
<dbReference type="InterPro" id="IPR051322">
    <property type="entry name" value="AA_ABC_Transporter_Permease"/>
</dbReference>
<reference evidence="10" key="1">
    <citation type="submission" date="2021-03" db="EMBL/GenBank/DDBJ databases">
        <title>Identification and antibiotic profiling of Wohlfahrtiimonas chitiniclastica, an underestimated human pathogen.</title>
        <authorList>
            <person name="Kopf A."/>
            <person name="Bunk B."/>
            <person name="Coldewey S."/>
            <person name="Gunzer F."/>
            <person name="Riedel T."/>
            <person name="Schroettner P."/>
        </authorList>
    </citation>
    <scope>NUCLEOTIDE SEQUENCE</scope>
    <source>
        <strain evidence="10">DSM 100917</strain>
    </source>
</reference>
<dbReference type="GeneID" id="58262886"/>
<feature type="transmembrane region" description="Helical" evidence="8">
    <location>
        <begin position="206"/>
        <end position="229"/>
    </location>
</feature>
<dbReference type="EMBL" id="JAGIBU010000001">
    <property type="protein sequence ID" value="MBS7824038.1"/>
    <property type="molecule type" value="Genomic_DNA"/>
</dbReference>
<dbReference type="Pfam" id="PF00528">
    <property type="entry name" value="BPD_transp_1"/>
    <property type="match status" value="1"/>
</dbReference>
<dbReference type="Gene3D" id="1.10.3720.10">
    <property type="entry name" value="MetI-like"/>
    <property type="match status" value="1"/>
</dbReference>
<gene>
    <name evidence="10" type="ORF">J7561_02325</name>
</gene>
<keyword evidence="5 8" id="KW-0812">Transmembrane</keyword>
<dbReference type="RefSeq" id="WP_172795666.1">
    <property type="nucleotide sequence ID" value="NZ_CP115969.1"/>
</dbReference>
<feature type="transmembrane region" description="Helical" evidence="8">
    <location>
        <begin position="70"/>
        <end position="93"/>
    </location>
</feature>
<dbReference type="CDD" id="cd06261">
    <property type="entry name" value="TM_PBP2"/>
    <property type="match status" value="1"/>
</dbReference>
<dbReference type="AlphaFoldDB" id="A0AB35BVM8"/>
<comment type="similarity">
    <text evidence="2">Belongs to the binding-protein-dependent transport system permease family. CysTW subfamily.</text>
</comment>
<evidence type="ECO:0000313" key="10">
    <source>
        <dbReference type="EMBL" id="MBS7824038.1"/>
    </source>
</evidence>
<dbReference type="InterPro" id="IPR000515">
    <property type="entry name" value="MetI-like"/>
</dbReference>
<keyword evidence="7 8" id="KW-0472">Membrane</keyword>
<feature type="transmembrane region" description="Helical" evidence="8">
    <location>
        <begin position="99"/>
        <end position="119"/>
    </location>
</feature>
<dbReference type="InterPro" id="IPR035906">
    <property type="entry name" value="MetI-like_sf"/>
</dbReference>
<protein>
    <submittedName>
        <fullName evidence="10">ABC transporter permease</fullName>
    </submittedName>
</protein>
<dbReference type="GO" id="GO:0005886">
    <property type="term" value="C:plasma membrane"/>
    <property type="evidence" value="ECO:0007669"/>
    <property type="project" value="UniProtKB-SubCell"/>
</dbReference>
<dbReference type="Proteomes" id="UP000680020">
    <property type="component" value="Unassembled WGS sequence"/>
</dbReference>
<evidence type="ECO:0000256" key="1">
    <source>
        <dbReference type="ARBA" id="ARBA00004651"/>
    </source>
</evidence>
<name>A0AB35BVM8_9GAMM</name>
<evidence type="ECO:0000256" key="6">
    <source>
        <dbReference type="ARBA" id="ARBA00022989"/>
    </source>
</evidence>
<feature type="transmembrane region" description="Helical" evidence="8">
    <location>
        <begin position="164"/>
        <end position="186"/>
    </location>
</feature>
<dbReference type="PANTHER" id="PTHR30450:SF14">
    <property type="entry name" value="TRANSPORTER, PERMEASE PROTEIN, PUTATIVE-RELATED"/>
    <property type="match status" value="1"/>
</dbReference>
<dbReference type="GO" id="GO:0048473">
    <property type="term" value="P:D-methionine transmembrane transport"/>
    <property type="evidence" value="ECO:0007669"/>
    <property type="project" value="TreeGrafter"/>
</dbReference>
<evidence type="ECO:0000256" key="3">
    <source>
        <dbReference type="ARBA" id="ARBA00022448"/>
    </source>
</evidence>
<dbReference type="PROSITE" id="PS50928">
    <property type="entry name" value="ABC_TM1"/>
    <property type="match status" value="1"/>
</dbReference>
<keyword evidence="4" id="KW-1003">Cell membrane</keyword>
<feature type="transmembrane region" description="Helical" evidence="8">
    <location>
        <begin position="36"/>
        <end position="58"/>
    </location>
</feature>
<evidence type="ECO:0000256" key="8">
    <source>
        <dbReference type="RuleBase" id="RU363032"/>
    </source>
</evidence>
<accession>A0AB35BVM8</accession>
<dbReference type="FunFam" id="1.10.3720.10:FF:000002">
    <property type="entry name" value="D-methionine ABC transporter permease MetI"/>
    <property type="match status" value="1"/>
</dbReference>
<proteinExistence type="inferred from homology"/>
<organism evidence="10 11">
    <name type="scientific">Wohlfahrtiimonas chitiniclastica</name>
    <dbReference type="NCBI Taxonomy" id="400946"/>
    <lineage>
        <taxon>Bacteria</taxon>
        <taxon>Pseudomonadati</taxon>
        <taxon>Pseudomonadota</taxon>
        <taxon>Gammaproteobacteria</taxon>
        <taxon>Cardiobacteriales</taxon>
        <taxon>Ignatzschineriaceae</taxon>
        <taxon>Wohlfahrtiimonas</taxon>
    </lineage>
</organism>
<feature type="domain" description="ABC transmembrane type-1" evidence="9">
    <location>
        <begin position="31"/>
        <end position="225"/>
    </location>
</feature>
<evidence type="ECO:0000256" key="7">
    <source>
        <dbReference type="ARBA" id="ARBA00023136"/>
    </source>
</evidence>
<evidence type="ECO:0000256" key="5">
    <source>
        <dbReference type="ARBA" id="ARBA00022692"/>
    </source>
</evidence>
<keyword evidence="3 8" id="KW-0813">Transport</keyword>
<dbReference type="SUPFAM" id="SSF161098">
    <property type="entry name" value="MetI-like"/>
    <property type="match status" value="1"/>
</dbReference>
<comment type="subcellular location">
    <subcellularLocation>
        <location evidence="1 8">Cell membrane</location>
        <topology evidence="1 8">Multi-pass membrane protein</topology>
    </subcellularLocation>
</comment>
<evidence type="ECO:0000259" key="9">
    <source>
        <dbReference type="PROSITE" id="PS50928"/>
    </source>
</evidence>